<sequence>MSAPSSPLGNALTGISSDAWYSIQAFASDYYLGLSNCTISHKQPPFAPSLTNSSPKTASPPTAAQLSDVEDPTLWQFIAAGPDTNRGVYALRSKTSQGRFCLVDGCEGPEICVEPPAVRECGNNAGQFQISNSSSDSGGVIFTTLSSNRRAALSVDANSSEGDAVDTSDILTTNEDETPTLATFQTGFPNDLLSASSSSSEGPTATQTSLTTVTPSVSGDVSAATGSIKQASQTTDSQESETSAPAQQTGSSASHTGISLKAMLVGAAFSAIVGLMM</sequence>
<reference evidence="2" key="1">
    <citation type="journal article" date="2020" name="Stud. Mycol.">
        <title>101 Dothideomycetes genomes: a test case for predicting lifestyles and emergence of pathogens.</title>
        <authorList>
            <person name="Haridas S."/>
            <person name="Albert R."/>
            <person name="Binder M."/>
            <person name="Bloem J."/>
            <person name="Labutti K."/>
            <person name="Salamov A."/>
            <person name="Andreopoulos B."/>
            <person name="Baker S."/>
            <person name="Barry K."/>
            <person name="Bills G."/>
            <person name="Bluhm B."/>
            <person name="Cannon C."/>
            <person name="Castanera R."/>
            <person name="Culley D."/>
            <person name="Daum C."/>
            <person name="Ezra D."/>
            <person name="Gonzalez J."/>
            <person name="Henrissat B."/>
            <person name="Kuo A."/>
            <person name="Liang C."/>
            <person name="Lipzen A."/>
            <person name="Lutzoni F."/>
            <person name="Magnuson J."/>
            <person name="Mondo S."/>
            <person name="Nolan M."/>
            <person name="Ohm R."/>
            <person name="Pangilinan J."/>
            <person name="Park H.-J."/>
            <person name="Ramirez L."/>
            <person name="Alfaro M."/>
            <person name="Sun H."/>
            <person name="Tritt A."/>
            <person name="Yoshinaga Y."/>
            <person name="Zwiers L.-H."/>
            <person name="Turgeon B."/>
            <person name="Goodwin S."/>
            <person name="Spatafora J."/>
            <person name="Crous P."/>
            <person name="Grigoriev I."/>
        </authorList>
    </citation>
    <scope>NUCLEOTIDE SEQUENCE</scope>
    <source>
        <strain evidence="2">SCOH1-5</strain>
    </source>
</reference>
<evidence type="ECO:0000313" key="3">
    <source>
        <dbReference type="Proteomes" id="UP000799539"/>
    </source>
</evidence>
<protein>
    <submittedName>
        <fullName evidence="2">Uncharacterized protein</fullName>
    </submittedName>
</protein>
<feature type="region of interest" description="Disordered" evidence="1">
    <location>
        <begin position="192"/>
        <end position="253"/>
    </location>
</feature>
<evidence type="ECO:0000256" key="1">
    <source>
        <dbReference type="SAM" id="MobiDB-lite"/>
    </source>
</evidence>
<organism evidence="2 3">
    <name type="scientific">Cercospora zeae-maydis SCOH1-5</name>
    <dbReference type="NCBI Taxonomy" id="717836"/>
    <lineage>
        <taxon>Eukaryota</taxon>
        <taxon>Fungi</taxon>
        <taxon>Dikarya</taxon>
        <taxon>Ascomycota</taxon>
        <taxon>Pezizomycotina</taxon>
        <taxon>Dothideomycetes</taxon>
        <taxon>Dothideomycetidae</taxon>
        <taxon>Mycosphaerellales</taxon>
        <taxon>Mycosphaerellaceae</taxon>
        <taxon>Cercospora</taxon>
    </lineage>
</organism>
<dbReference type="Proteomes" id="UP000799539">
    <property type="component" value="Unassembled WGS sequence"/>
</dbReference>
<accession>A0A6A6FMC0</accession>
<evidence type="ECO:0000313" key="2">
    <source>
        <dbReference type="EMBL" id="KAF2214541.1"/>
    </source>
</evidence>
<gene>
    <name evidence="2" type="ORF">CERZMDRAFT_83215</name>
</gene>
<dbReference type="AlphaFoldDB" id="A0A6A6FMC0"/>
<dbReference type="OrthoDB" id="3648748at2759"/>
<feature type="compositionally biased region" description="Polar residues" evidence="1">
    <location>
        <begin position="201"/>
        <end position="229"/>
    </location>
</feature>
<feature type="region of interest" description="Disordered" evidence="1">
    <location>
        <begin position="156"/>
        <end position="179"/>
    </location>
</feature>
<name>A0A6A6FMC0_9PEZI</name>
<dbReference type="EMBL" id="ML992668">
    <property type="protein sequence ID" value="KAF2214541.1"/>
    <property type="molecule type" value="Genomic_DNA"/>
</dbReference>
<feature type="compositionally biased region" description="Low complexity" evidence="1">
    <location>
        <begin position="230"/>
        <end position="244"/>
    </location>
</feature>
<keyword evidence="3" id="KW-1185">Reference proteome</keyword>
<feature type="region of interest" description="Disordered" evidence="1">
    <location>
        <begin position="46"/>
        <end position="66"/>
    </location>
</feature>
<proteinExistence type="predicted"/>
<feature type="compositionally biased region" description="Polar residues" evidence="1">
    <location>
        <begin position="49"/>
        <end position="65"/>
    </location>
</feature>